<dbReference type="KEGG" id="bsei:KMZ68_19765"/>
<reference evidence="5" key="1">
    <citation type="submission" date="2021-06" db="EMBL/GenBank/DDBJ databases">
        <title>Bradyrhizobium sp. S2-11-2 Genome sequencing.</title>
        <authorList>
            <person name="Jin L."/>
        </authorList>
    </citation>
    <scope>NUCLEOTIDE SEQUENCE</scope>
    <source>
        <strain evidence="5">S2-11-2</strain>
    </source>
</reference>
<dbReference type="Pfam" id="PF12833">
    <property type="entry name" value="HTH_18"/>
    <property type="match status" value="1"/>
</dbReference>
<dbReference type="RefSeq" id="WP_215612849.1">
    <property type="nucleotide sequence ID" value="NZ_CP076135.1"/>
</dbReference>
<evidence type="ECO:0000259" key="4">
    <source>
        <dbReference type="PROSITE" id="PS01124"/>
    </source>
</evidence>
<keyword evidence="2" id="KW-0238">DNA-binding</keyword>
<dbReference type="InterPro" id="IPR050204">
    <property type="entry name" value="AraC_XylS_family_regulators"/>
</dbReference>
<dbReference type="InterPro" id="IPR018060">
    <property type="entry name" value="HTH_AraC"/>
</dbReference>
<dbReference type="PROSITE" id="PS01124">
    <property type="entry name" value="HTH_ARAC_FAMILY_2"/>
    <property type="match status" value="1"/>
</dbReference>
<accession>A0A975NLT4</accession>
<dbReference type="InterPro" id="IPR011990">
    <property type="entry name" value="TPR-like_helical_dom_sf"/>
</dbReference>
<dbReference type="Gene3D" id="1.25.40.10">
    <property type="entry name" value="Tetratricopeptide repeat domain"/>
    <property type="match status" value="1"/>
</dbReference>
<dbReference type="SMART" id="SM00342">
    <property type="entry name" value="HTH_ARAC"/>
    <property type="match status" value="1"/>
</dbReference>
<dbReference type="Proteomes" id="UP000680805">
    <property type="component" value="Chromosome"/>
</dbReference>
<dbReference type="AlphaFoldDB" id="A0A975NLT4"/>
<dbReference type="SUPFAM" id="SSF46689">
    <property type="entry name" value="Homeodomain-like"/>
    <property type="match status" value="2"/>
</dbReference>
<dbReference type="PANTHER" id="PTHR46796">
    <property type="entry name" value="HTH-TYPE TRANSCRIPTIONAL ACTIVATOR RHAS-RELATED"/>
    <property type="match status" value="1"/>
</dbReference>
<feature type="domain" description="HTH araC/xylS-type" evidence="4">
    <location>
        <begin position="19"/>
        <end position="119"/>
    </location>
</feature>
<evidence type="ECO:0000256" key="1">
    <source>
        <dbReference type="ARBA" id="ARBA00023015"/>
    </source>
</evidence>
<dbReference type="GO" id="GO:0003700">
    <property type="term" value="F:DNA-binding transcription factor activity"/>
    <property type="evidence" value="ECO:0007669"/>
    <property type="project" value="InterPro"/>
</dbReference>
<name>A0A975NLT4_9BRAD</name>
<evidence type="ECO:0000256" key="2">
    <source>
        <dbReference type="ARBA" id="ARBA00023125"/>
    </source>
</evidence>
<dbReference type="GO" id="GO:0043565">
    <property type="term" value="F:sequence-specific DNA binding"/>
    <property type="evidence" value="ECO:0007669"/>
    <property type="project" value="InterPro"/>
</dbReference>
<evidence type="ECO:0000313" key="6">
    <source>
        <dbReference type="Proteomes" id="UP000680805"/>
    </source>
</evidence>
<keyword evidence="1" id="KW-0805">Transcription regulation</keyword>
<proteinExistence type="predicted"/>
<organism evidence="5 6">
    <name type="scientific">Bradyrhizobium sediminis</name>
    <dbReference type="NCBI Taxonomy" id="2840469"/>
    <lineage>
        <taxon>Bacteria</taxon>
        <taxon>Pseudomonadati</taxon>
        <taxon>Pseudomonadota</taxon>
        <taxon>Alphaproteobacteria</taxon>
        <taxon>Hyphomicrobiales</taxon>
        <taxon>Nitrobacteraceae</taxon>
        <taxon>Bradyrhizobium</taxon>
    </lineage>
</organism>
<dbReference type="Gene3D" id="1.10.10.60">
    <property type="entry name" value="Homeodomain-like"/>
    <property type="match status" value="1"/>
</dbReference>
<gene>
    <name evidence="5" type="ORF">KMZ68_19765</name>
</gene>
<dbReference type="SUPFAM" id="SSF48452">
    <property type="entry name" value="TPR-like"/>
    <property type="match status" value="1"/>
</dbReference>
<evidence type="ECO:0000256" key="3">
    <source>
        <dbReference type="ARBA" id="ARBA00023163"/>
    </source>
</evidence>
<dbReference type="EMBL" id="CP076135">
    <property type="protein sequence ID" value="QWG17195.1"/>
    <property type="molecule type" value="Genomic_DNA"/>
</dbReference>
<protein>
    <submittedName>
        <fullName evidence="5">Helix-turn-helix domain-containing protein</fullName>
    </submittedName>
</protein>
<evidence type="ECO:0000313" key="5">
    <source>
        <dbReference type="EMBL" id="QWG17195.1"/>
    </source>
</evidence>
<dbReference type="InterPro" id="IPR009057">
    <property type="entry name" value="Homeodomain-like_sf"/>
</dbReference>
<keyword evidence="3" id="KW-0804">Transcription</keyword>
<sequence>MNACAHGTSNSAPLPRGVRRALDAMRGNPGRDWSVTELAGAAGLSSRTLQRQFRLFLGKTPRAALRDVRFERARRELLQGLPDAKVMDVALRCGFPHFGRFSVDYRRQFGETPSQTLKRQAIFNDALSAMPAFFISSRDRPMVALGPIDAAPEHGGIARSIADELTTALNRAGAVVTRQPGAARYHLVGTISGSDRQTRLTLRLIDAETGCHLTAHRSDGPLGDDTIPDEHLATKIVAAVQPCLRLAEIDRAGRKADADLSPHDLALRAMPFVLSLNAEGNAYALDLLERAMKRDPGHALATALAAWAYGQRVVYHFATTPTEDRARSAELARKAQSLGGDATVLAVLGNALTFLHDLDAANLMIRKALSIDGGSAWAWSRSGWIDVYNGDADSGIERFKIALDLAPHDSLAFNSMVGIGCAHFESGRYSEAAHWQQRALAEHPSATWIHRTMCPAYVLIGDESEARRSVTALREDYPELTISDVQQGLPPLPQSYCDRVFDALHSVGLPL</sequence>
<dbReference type="PANTHER" id="PTHR46796:SF12">
    <property type="entry name" value="HTH-TYPE DNA-BINDING TRANSCRIPTIONAL ACTIVATOR EUTR"/>
    <property type="match status" value="1"/>
</dbReference>